<evidence type="ECO:0000313" key="1">
    <source>
        <dbReference type="EMBL" id="ARK07908.1"/>
    </source>
</evidence>
<keyword evidence="2" id="KW-1185">Reference proteome</keyword>
<gene>
    <name evidence="1" type="ORF">phiA829_088</name>
</gene>
<dbReference type="Gene3D" id="3.40.50.2020">
    <property type="match status" value="2"/>
</dbReference>
<proteinExistence type="predicted"/>
<dbReference type="GO" id="GO:0006015">
    <property type="term" value="P:5-phosphoribose 1-diphosphate biosynthetic process"/>
    <property type="evidence" value="ECO:0007669"/>
    <property type="project" value="TreeGrafter"/>
</dbReference>
<dbReference type="Proteomes" id="UP000221506">
    <property type="component" value="Segment"/>
</dbReference>
<reference evidence="1 2" key="1">
    <citation type="submission" date="2017-04" db="EMBL/GenBank/DDBJ databases">
        <title>Complete genome sequence and characterization of temperature-dependent bacteriophage phiA8-29 infecting Aeromonas.</title>
        <authorList>
            <person name="He Y."/>
            <person name="Yang H."/>
        </authorList>
    </citation>
    <scope>NUCLEOTIDE SEQUENCE [LARGE SCALE GENOMIC DNA]</scope>
</reference>
<dbReference type="GO" id="GO:0004749">
    <property type="term" value="F:ribose phosphate diphosphokinase activity"/>
    <property type="evidence" value="ECO:0007669"/>
    <property type="project" value="TreeGrafter"/>
</dbReference>
<evidence type="ECO:0000313" key="2">
    <source>
        <dbReference type="Proteomes" id="UP000221506"/>
    </source>
</evidence>
<sequence>MSVSLNHICSYQGGSVPLKIWNFPGGESGVQIPQLPLPSRIKVEDSFFLTWEYAGDHEMMVVAQVVDVLRRSEFKNSELILSLPYLPYARQDRVCSEGESHALKVFATWLNSLKFDSVIIMDPHSYVAEAVVDNMVSVPQEVGYAKFLSTRKEGYDILLAPDAGAAKKVENCRLAHQRIFGVLPEIVVAHKVRKGDEVSVNFGSTSLQGKKVCVIDDICDGGRTFISLGEHVRSTCEPETFDLYVTHGIFSNIDQLIILAGSERQSISGLFDKIFTANLMNKKVSNYVTTI</sequence>
<accession>A0A1W6DYC7</accession>
<dbReference type="GO" id="GO:0006164">
    <property type="term" value="P:purine nucleotide biosynthetic process"/>
    <property type="evidence" value="ECO:0007669"/>
    <property type="project" value="TreeGrafter"/>
</dbReference>
<dbReference type="GO" id="GO:0000287">
    <property type="term" value="F:magnesium ion binding"/>
    <property type="evidence" value="ECO:0007669"/>
    <property type="project" value="InterPro"/>
</dbReference>
<dbReference type="EMBL" id="KY914485">
    <property type="protein sequence ID" value="ARK07908.1"/>
    <property type="molecule type" value="Genomic_DNA"/>
</dbReference>
<dbReference type="GO" id="GO:0002189">
    <property type="term" value="C:ribose phosphate diphosphokinase complex"/>
    <property type="evidence" value="ECO:0007669"/>
    <property type="project" value="TreeGrafter"/>
</dbReference>
<name>A0A1W6DYC7_9CAUD</name>
<dbReference type="SUPFAM" id="SSF53271">
    <property type="entry name" value="PRTase-like"/>
    <property type="match status" value="1"/>
</dbReference>
<dbReference type="InterPro" id="IPR029057">
    <property type="entry name" value="PRTase-like"/>
</dbReference>
<dbReference type="SMART" id="SM01400">
    <property type="entry name" value="Pribosyltran_N"/>
    <property type="match status" value="1"/>
</dbReference>
<dbReference type="CDD" id="cd06223">
    <property type="entry name" value="PRTases_typeI"/>
    <property type="match status" value="1"/>
</dbReference>
<dbReference type="PANTHER" id="PTHR10210">
    <property type="entry name" value="RIBOSE-PHOSPHATE DIPHOSPHOKINASE FAMILY MEMBER"/>
    <property type="match status" value="1"/>
</dbReference>
<dbReference type="InterPro" id="IPR000836">
    <property type="entry name" value="PRTase_dom"/>
</dbReference>
<protein>
    <submittedName>
        <fullName evidence="1">Putative phosphoribosylpyrophosphate synthetase</fullName>
    </submittedName>
</protein>
<organism evidence="1 2">
    <name type="scientific">Aeromonas phage phiA8-29</name>
    <dbReference type="NCBI Taxonomy" id="1978922"/>
    <lineage>
        <taxon>Viruses</taxon>
        <taxon>Duplodnaviria</taxon>
        <taxon>Heunggongvirae</taxon>
        <taxon>Uroviricota</taxon>
        <taxon>Caudoviricetes</taxon>
        <taxon>Pantevenvirales</taxon>
        <taxon>Ackermannviridae</taxon>
        <taxon>Tedavirus</taxon>
        <taxon>Tedavirus A829</taxon>
    </lineage>
</organism>
<dbReference type="InterPro" id="IPR005946">
    <property type="entry name" value="Rib-P_diPkinase"/>
</dbReference>
<dbReference type="PANTHER" id="PTHR10210:SF41">
    <property type="entry name" value="RIBOSE-PHOSPHATE PYROPHOSPHOKINASE 1, CHLOROPLASTIC"/>
    <property type="match status" value="1"/>
</dbReference>